<keyword evidence="1" id="KW-0472">Membrane</keyword>
<feature type="transmembrane region" description="Helical" evidence="1">
    <location>
        <begin position="64"/>
        <end position="83"/>
    </location>
</feature>
<organism evidence="2 3">
    <name type="scientific">Anaerobacillus alkalidiazotrophicus</name>
    <dbReference type="NCBI Taxonomy" id="472963"/>
    <lineage>
        <taxon>Bacteria</taxon>
        <taxon>Bacillati</taxon>
        <taxon>Bacillota</taxon>
        <taxon>Bacilli</taxon>
        <taxon>Bacillales</taxon>
        <taxon>Bacillaceae</taxon>
        <taxon>Anaerobacillus</taxon>
    </lineage>
</organism>
<evidence type="ECO:0000313" key="2">
    <source>
        <dbReference type="EMBL" id="OIJ18675.1"/>
    </source>
</evidence>
<protein>
    <submittedName>
        <fullName evidence="2">Uncharacterized protein</fullName>
    </submittedName>
</protein>
<feature type="transmembrane region" description="Helical" evidence="1">
    <location>
        <begin position="38"/>
        <end position="57"/>
    </location>
</feature>
<gene>
    <name evidence="2" type="ORF">BKP45_16190</name>
</gene>
<evidence type="ECO:0000313" key="3">
    <source>
        <dbReference type="Proteomes" id="UP000180057"/>
    </source>
</evidence>
<keyword evidence="3" id="KW-1185">Reference proteome</keyword>
<dbReference type="AlphaFoldDB" id="A0A1S2M4W3"/>
<evidence type="ECO:0000256" key="1">
    <source>
        <dbReference type="SAM" id="Phobius"/>
    </source>
</evidence>
<keyword evidence="1" id="KW-0812">Transmembrane</keyword>
<reference evidence="2 3" key="1">
    <citation type="submission" date="2016-10" db="EMBL/GenBank/DDBJ databases">
        <title>Draft genome sequences of four alkaliphilic bacteria belonging to the Anaerobacillus genus.</title>
        <authorList>
            <person name="Bassil N.M."/>
            <person name="Lloyd J.R."/>
        </authorList>
    </citation>
    <scope>NUCLEOTIDE SEQUENCE [LARGE SCALE GENOMIC DNA]</scope>
    <source>
        <strain evidence="2 3">DSM 22531</strain>
    </source>
</reference>
<dbReference type="EMBL" id="MLQS01000029">
    <property type="protein sequence ID" value="OIJ18675.1"/>
    <property type="molecule type" value="Genomic_DNA"/>
</dbReference>
<sequence length="84" mass="9112">MDEGRKYINDFALGTVGAFAIIGTSIMILYRYVINESYGDLLSLFIGMVGAFCYGKFVSSSKKYWLFGAAILLSGAGIVFMSGL</sequence>
<name>A0A1S2M4W3_9BACI</name>
<proteinExistence type="predicted"/>
<feature type="transmembrane region" description="Helical" evidence="1">
    <location>
        <begin position="12"/>
        <end position="32"/>
    </location>
</feature>
<comment type="caution">
    <text evidence="2">The sequence shown here is derived from an EMBL/GenBank/DDBJ whole genome shotgun (WGS) entry which is preliminary data.</text>
</comment>
<keyword evidence="1" id="KW-1133">Transmembrane helix</keyword>
<dbReference type="Proteomes" id="UP000180057">
    <property type="component" value="Unassembled WGS sequence"/>
</dbReference>
<accession>A0A1S2M4W3</accession>